<comment type="caution">
    <text evidence="5">The sequence shown here is derived from an EMBL/GenBank/DDBJ whole genome shotgun (WGS) entry which is preliminary data.</text>
</comment>
<evidence type="ECO:0000313" key="5">
    <source>
        <dbReference type="EMBL" id="HFJ53918.1"/>
    </source>
</evidence>
<evidence type="ECO:0000256" key="1">
    <source>
        <dbReference type="ARBA" id="ARBA00022737"/>
    </source>
</evidence>
<proteinExistence type="predicted"/>
<keyword evidence="2 3" id="KW-0802">TPR repeat</keyword>
<dbReference type="AlphaFoldDB" id="A0A7C3IIV1"/>
<evidence type="ECO:0000256" key="2">
    <source>
        <dbReference type="ARBA" id="ARBA00022803"/>
    </source>
</evidence>
<name>A0A7C3IIV1_UNCW3</name>
<dbReference type="InterPro" id="IPR050498">
    <property type="entry name" value="Ycf3"/>
</dbReference>
<feature type="repeat" description="TPR" evidence="3">
    <location>
        <begin position="524"/>
        <end position="557"/>
    </location>
</feature>
<gene>
    <name evidence="4" type="ORF">ENP94_03200</name>
    <name evidence="5" type="ORF">ENS16_04430</name>
</gene>
<evidence type="ECO:0000256" key="3">
    <source>
        <dbReference type="PROSITE-ProRule" id="PRU00339"/>
    </source>
</evidence>
<dbReference type="PROSITE" id="PS50293">
    <property type="entry name" value="TPR_REGION"/>
    <property type="match status" value="2"/>
</dbReference>
<dbReference type="EMBL" id="DSLG01000004">
    <property type="protein sequence ID" value="HEA86999.1"/>
    <property type="molecule type" value="Genomic_DNA"/>
</dbReference>
<dbReference type="PROSITE" id="PS50005">
    <property type="entry name" value="TPR"/>
    <property type="match status" value="7"/>
</dbReference>
<dbReference type="Pfam" id="PF13414">
    <property type="entry name" value="TPR_11"/>
    <property type="match status" value="1"/>
</dbReference>
<dbReference type="Gene3D" id="1.25.40.10">
    <property type="entry name" value="Tetratricopeptide repeat domain"/>
    <property type="match status" value="2"/>
</dbReference>
<dbReference type="GO" id="GO:0046813">
    <property type="term" value="P:receptor-mediated virion attachment to host cell"/>
    <property type="evidence" value="ECO:0007669"/>
    <property type="project" value="TreeGrafter"/>
</dbReference>
<dbReference type="SMART" id="SM00028">
    <property type="entry name" value="TPR"/>
    <property type="match status" value="7"/>
</dbReference>
<feature type="repeat" description="TPR" evidence="3">
    <location>
        <begin position="320"/>
        <end position="353"/>
    </location>
</feature>
<dbReference type="PANTHER" id="PTHR44858:SF1">
    <property type="entry name" value="UDP-N-ACETYLGLUCOSAMINE--PEPTIDE N-ACETYLGLUCOSAMINYLTRANSFERASE SPINDLY-RELATED"/>
    <property type="match status" value="1"/>
</dbReference>
<feature type="repeat" description="TPR" evidence="3">
    <location>
        <begin position="490"/>
        <end position="523"/>
    </location>
</feature>
<dbReference type="Pfam" id="PF14559">
    <property type="entry name" value="TPR_19"/>
    <property type="match status" value="1"/>
</dbReference>
<dbReference type="InterPro" id="IPR011990">
    <property type="entry name" value="TPR-like_helical_dom_sf"/>
</dbReference>
<dbReference type="InterPro" id="IPR006597">
    <property type="entry name" value="Sel1-like"/>
</dbReference>
<evidence type="ECO:0000313" key="4">
    <source>
        <dbReference type="EMBL" id="HEA86999.1"/>
    </source>
</evidence>
<feature type="repeat" description="TPR" evidence="3">
    <location>
        <begin position="422"/>
        <end position="455"/>
    </location>
</feature>
<dbReference type="GO" id="GO:0009279">
    <property type="term" value="C:cell outer membrane"/>
    <property type="evidence" value="ECO:0007669"/>
    <property type="project" value="TreeGrafter"/>
</dbReference>
<feature type="repeat" description="TPR" evidence="3">
    <location>
        <begin position="456"/>
        <end position="489"/>
    </location>
</feature>
<feature type="repeat" description="TPR" evidence="3">
    <location>
        <begin position="354"/>
        <end position="387"/>
    </location>
</feature>
<keyword evidence="1" id="KW-0677">Repeat</keyword>
<dbReference type="InterPro" id="IPR019734">
    <property type="entry name" value="TPR_rpt"/>
</dbReference>
<dbReference type="EMBL" id="DSTU01000005">
    <property type="protein sequence ID" value="HFJ53918.1"/>
    <property type="molecule type" value="Genomic_DNA"/>
</dbReference>
<dbReference type="PANTHER" id="PTHR44858">
    <property type="entry name" value="TETRATRICOPEPTIDE REPEAT PROTEIN 6"/>
    <property type="match status" value="1"/>
</dbReference>
<feature type="repeat" description="TPR" evidence="3">
    <location>
        <begin position="388"/>
        <end position="421"/>
    </location>
</feature>
<dbReference type="SUPFAM" id="SSF48452">
    <property type="entry name" value="TPR-like"/>
    <property type="match status" value="1"/>
</dbReference>
<dbReference type="SMART" id="SM00671">
    <property type="entry name" value="SEL1"/>
    <property type="match status" value="3"/>
</dbReference>
<organism evidence="5">
    <name type="scientific">candidate division WOR-3 bacterium</name>
    <dbReference type="NCBI Taxonomy" id="2052148"/>
    <lineage>
        <taxon>Bacteria</taxon>
        <taxon>Bacteria division WOR-3</taxon>
    </lineage>
</organism>
<accession>A0A7C3IIV1</accession>
<dbReference type="Pfam" id="PF00515">
    <property type="entry name" value="TPR_1"/>
    <property type="match status" value="1"/>
</dbReference>
<sequence>MENGIGLDVVQEAIRTVDFLLSQNRSRYPGDLPPTHPFKLSAWREGKTRMESDGPFFEFQDSSAVTDPLEETLELNRAYAEALLIHEQLHQVKFDPRMREELIQRALGILPATELGRFLEIHSCAAALPRNIADSNERLLEAFNLITRRFGEASALAYIMLIVAGLRARSEFENYGRKIDLLFQKVVEGPAVAQMLEMVTLNGRRAGFEPQFRLLVALRERLWQMKPSRLAPTGFLLSKVVDAYLSNRPGAGNVLGLAVLDSIMIGKLGFEVRYVFNAGVIILEVIVDNRSVYWDPTRQTPLSFEPLTAGKRLKVSDLVGLTYASIAQQYFAQTYWDRAIENFQRVLELMPDSVETYMDLALCYMRKNQPERAIRIVNEGLKVCPNSPALHHLSGNAYAQANQWRNAILAYKKAVQLAPKLPEVWYNMGLAYEKMEAWGQAEAAFQMAIELKPDYCAAHLALGNLYLEQQKPDKAIGCYREALKHEPNLVAAYYNLGRAYYERKELDNAINAYQKAVKLNPKHAGAWHNLGIAYRDKGLKDKAVEALERAVSLNPNLLR</sequence>
<dbReference type="Pfam" id="PF13432">
    <property type="entry name" value="TPR_16"/>
    <property type="match status" value="1"/>
</dbReference>
<reference evidence="5" key="1">
    <citation type="journal article" date="2020" name="mSystems">
        <title>Genome- and Community-Level Interaction Insights into Carbon Utilization and Element Cycling Functions of Hydrothermarchaeota in Hydrothermal Sediment.</title>
        <authorList>
            <person name="Zhou Z."/>
            <person name="Liu Y."/>
            <person name="Xu W."/>
            <person name="Pan J."/>
            <person name="Luo Z.H."/>
            <person name="Li M."/>
        </authorList>
    </citation>
    <scope>NUCLEOTIDE SEQUENCE [LARGE SCALE GENOMIC DNA]</scope>
    <source>
        <strain evidence="4">SpSt-265</strain>
        <strain evidence="5">SpSt-465</strain>
    </source>
</reference>
<protein>
    <submittedName>
        <fullName evidence="5">Tetratricopeptide repeat protein</fullName>
    </submittedName>
</protein>